<evidence type="ECO:0000313" key="1">
    <source>
        <dbReference type="EMBL" id="OMO89913.1"/>
    </source>
</evidence>
<protein>
    <submittedName>
        <fullName evidence="1">Uncharacterized protein</fullName>
    </submittedName>
</protein>
<dbReference type="Proteomes" id="UP000188268">
    <property type="component" value="Unassembled WGS sequence"/>
</dbReference>
<accession>A0A1R3J501</accession>
<evidence type="ECO:0000313" key="2">
    <source>
        <dbReference type="Proteomes" id="UP000188268"/>
    </source>
</evidence>
<proteinExistence type="predicted"/>
<keyword evidence="2" id="KW-1185">Reference proteome</keyword>
<sequence length="70" mass="8252">MAGRVQQNPCDENWTENDIDAIVDPMVDTFNAEDTPVGFTTYIKITKLADFYRKMYPRKHFTLDELYMKV</sequence>
<reference evidence="1 2" key="1">
    <citation type="submission" date="2013-09" db="EMBL/GenBank/DDBJ databases">
        <title>Corchorus capsularis genome sequencing.</title>
        <authorList>
            <person name="Alam M."/>
            <person name="Haque M.S."/>
            <person name="Islam M.S."/>
            <person name="Emdad E.M."/>
            <person name="Islam M.M."/>
            <person name="Ahmed B."/>
            <person name="Halim A."/>
            <person name="Hossen Q.M.M."/>
            <person name="Hossain M.Z."/>
            <person name="Ahmed R."/>
            <person name="Khan M.M."/>
            <person name="Islam R."/>
            <person name="Rashid M.M."/>
            <person name="Khan S.A."/>
            <person name="Rahman M.S."/>
            <person name="Alam M."/>
        </authorList>
    </citation>
    <scope>NUCLEOTIDE SEQUENCE [LARGE SCALE GENOMIC DNA]</scope>
    <source>
        <strain evidence="2">cv. CVL-1</strain>
        <tissue evidence="1">Whole seedling</tissue>
    </source>
</reference>
<dbReference type="EMBL" id="AWWV01008561">
    <property type="protein sequence ID" value="OMO89913.1"/>
    <property type="molecule type" value="Genomic_DNA"/>
</dbReference>
<gene>
    <name evidence="1" type="ORF">CCACVL1_07567</name>
</gene>
<dbReference type="Gramene" id="OMO89913">
    <property type="protein sequence ID" value="OMO89913"/>
    <property type="gene ID" value="CCACVL1_07567"/>
</dbReference>
<organism evidence="1 2">
    <name type="scientific">Corchorus capsularis</name>
    <name type="common">Jute</name>
    <dbReference type="NCBI Taxonomy" id="210143"/>
    <lineage>
        <taxon>Eukaryota</taxon>
        <taxon>Viridiplantae</taxon>
        <taxon>Streptophyta</taxon>
        <taxon>Embryophyta</taxon>
        <taxon>Tracheophyta</taxon>
        <taxon>Spermatophyta</taxon>
        <taxon>Magnoliopsida</taxon>
        <taxon>eudicotyledons</taxon>
        <taxon>Gunneridae</taxon>
        <taxon>Pentapetalae</taxon>
        <taxon>rosids</taxon>
        <taxon>malvids</taxon>
        <taxon>Malvales</taxon>
        <taxon>Malvaceae</taxon>
        <taxon>Grewioideae</taxon>
        <taxon>Apeibeae</taxon>
        <taxon>Corchorus</taxon>
    </lineage>
</organism>
<dbReference type="AlphaFoldDB" id="A0A1R3J501"/>
<name>A0A1R3J501_COCAP</name>
<comment type="caution">
    <text evidence="1">The sequence shown here is derived from an EMBL/GenBank/DDBJ whole genome shotgun (WGS) entry which is preliminary data.</text>
</comment>